<dbReference type="EMBL" id="PUIN01000001">
    <property type="protein sequence ID" value="PQP06695.1"/>
    <property type="molecule type" value="Genomic_DNA"/>
</dbReference>
<organism evidence="1 2">
    <name type="scientific">Pseudomonas frederiksbergensis</name>
    <dbReference type="NCBI Taxonomy" id="104087"/>
    <lineage>
        <taxon>Bacteria</taxon>
        <taxon>Pseudomonadati</taxon>
        <taxon>Pseudomonadota</taxon>
        <taxon>Gammaproteobacteria</taxon>
        <taxon>Pseudomonadales</taxon>
        <taxon>Pseudomonadaceae</taxon>
        <taxon>Pseudomonas</taxon>
    </lineage>
</organism>
<dbReference type="AlphaFoldDB" id="A0A2S8HWB1"/>
<name>A0A2S8HWB1_9PSED</name>
<reference evidence="1 2" key="1">
    <citation type="submission" date="2018-02" db="EMBL/GenBank/DDBJ databases">
        <title>Draft genome sequencing of Pseudomonas frederiksbergensis 11-D3.</title>
        <authorList>
            <person name="Zheng B.-X."/>
        </authorList>
    </citation>
    <scope>NUCLEOTIDE SEQUENCE [LARGE SCALE GENOMIC DNA]</scope>
    <source>
        <strain evidence="1 2">11-D3</strain>
    </source>
</reference>
<sequence>MFRPSGSKAGHVTCICPALGGPHSFDMQSSGGMASAFLAVAINGLLMSFLDALRSLAEQVTVGVGLMINTSVLR</sequence>
<comment type="caution">
    <text evidence="1">The sequence shown here is derived from an EMBL/GenBank/DDBJ whole genome shotgun (WGS) entry which is preliminary data.</text>
</comment>
<proteinExistence type="predicted"/>
<protein>
    <submittedName>
        <fullName evidence="1">Uncharacterized protein</fullName>
    </submittedName>
</protein>
<evidence type="ECO:0000313" key="2">
    <source>
        <dbReference type="Proteomes" id="UP000239687"/>
    </source>
</evidence>
<gene>
    <name evidence="1" type="ORF">C5612_01725</name>
</gene>
<accession>A0A2S8HWB1</accession>
<evidence type="ECO:0000313" key="1">
    <source>
        <dbReference type="EMBL" id="PQP06695.1"/>
    </source>
</evidence>
<dbReference type="Proteomes" id="UP000239687">
    <property type="component" value="Unassembled WGS sequence"/>
</dbReference>